<dbReference type="Proteomes" id="UP001241605">
    <property type="component" value="Chromosome"/>
</dbReference>
<organism evidence="2 3">
    <name type="scientific">Tropicibacter oceani</name>
    <dbReference type="NCBI Taxonomy" id="3058420"/>
    <lineage>
        <taxon>Bacteria</taxon>
        <taxon>Pseudomonadati</taxon>
        <taxon>Pseudomonadota</taxon>
        <taxon>Alphaproteobacteria</taxon>
        <taxon>Rhodobacterales</taxon>
        <taxon>Roseobacteraceae</taxon>
        <taxon>Tropicibacter</taxon>
    </lineage>
</organism>
<evidence type="ECO:0000256" key="1">
    <source>
        <dbReference type="SAM" id="SignalP"/>
    </source>
</evidence>
<dbReference type="EMBL" id="CP124616">
    <property type="protein sequence ID" value="WGW03325.1"/>
    <property type="molecule type" value="Genomic_DNA"/>
</dbReference>
<feature type="signal peptide" evidence="1">
    <location>
        <begin position="1"/>
        <end position="22"/>
    </location>
</feature>
<evidence type="ECO:0000313" key="2">
    <source>
        <dbReference type="EMBL" id="WGW03325.1"/>
    </source>
</evidence>
<dbReference type="RefSeq" id="WP_282299960.1">
    <property type="nucleotide sequence ID" value="NZ_CP124616.1"/>
</dbReference>
<evidence type="ECO:0008006" key="4">
    <source>
        <dbReference type="Google" id="ProtNLM"/>
    </source>
</evidence>
<keyword evidence="3" id="KW-1185">Reference proteome</keyword>
<name>A0ABY8QFM9_9RHOB</name>
<proteinExistence type="predicted"/>
<protein>
    <recommendedName>
        <fullName evidence="4">Secreted protein</fullName>
    </recommendedName>
</protein>
<accession>A0ABY8QFM9</accession>
<keyword evidence="1" id="KW-0732">Signal</keyword>
<gene>
    <name evidence="2" type="ORF">QF118_15545</name>
</gene>
<reference evidence="2 3" key="1">
    <citation type="submission" date="2023-05" db="EMBL/GenBank/DDBJ databases">
        <title>YMD87, complete Genome.</title>
        <authorList>
            <person name="Zhang J."/>
            <person name="Xu X."/>
        </authorList>
    </citation>
    <scope>NUCLEOTIDE SEQUENCE [LARGE SCALE GENOMIC DNA]</scope>
    <source>
        <strain evidence="2 3">YMD87</strain>
    </source>
</reference>
<sequence>MTLLKISAMALGFGVLASAALADQQCWVGVKPNDSSQVNIACTQTYGMGSQILAQKGYSQIVYGPATYDQCQAYIDKTMAKG</sequence>
<feature type="chain" id="PRO_5046290272" description="Secreted protein" evidence="1">
    <location>
        <begin position="23"/>
        <end position="82"/>
    </location>
</feature>
<evidence type="ECO:0000313" key="3">
    <source>
        <dbReference type="Proteomes" id="UP001241605"/>
    </source>
</evidence>